<reference evidence="2 3" key="1">
    <citation type="submission" date="2019-01" db="EMBL/GenBank/DDBJ databases">
        <title>Whole genome sequence of Lactococcus lactis isolated from cow milk.</title>
        <authorList>
            <person name="Sundararaman A."/>
            <person name="Tamang J.-P."/>
            <person name="Halami P."/>
        </authorList>
    </citation>
    <scope>NUCLEOTIDE SEQUENCE [LARGE SCALE GENOMIC DNA]</scope>
    <source>
        <strain evidence="2 3">C2D</strain>
    </source>
</reference>
<sequence>MNTLKKERSLLKKLIKRSAKSDDGKILLSEISYGLDNYYLKQLINHNLVYKDCHKHDDEGNEIIDSISISELGFHFKEWTNEERKRFWMKSILTPIGVSIATTVITLIVTWILTKQILK</sequence>
<comment type="caution">
    <text evidence="2">The sequence shown here is derived from an EMBL/GenBank/DDBJ whole genome shotgun (WGS) entry which is preliminary data.</text>
</comment>
<keyword evidence="1" id="KW-0812">Transmembrane</keyword>
<feature type="transmembrane region" description="Helical" evidence="1">
    <location>
        <begin position="92"/>
        <end position="113"/>
    </location>
</feature>
<gene>
    <name evidence="2" type="ORF">EO246_12545</name>
</gene>
<dbReference type="Proteomes" id="UP000285859">
    <property type="component" value="Unassembled WGS sequence"/>
</dbReference>
<name>A0A3S3L6L7_9LACT</name>
<accession>A0A3S3L6L7</accession>
<dbReference type="AlphaFoldDB" id="A0A3S3L6L7"/>
<evidence type="ECO:0000313" key="3">
    <source>
        <dbReference type="Proteomes" id="UP000285859"/>
    </source>
</evidence>
<protein>
    <submittedName>
        <fullName evidence="2">Uncharacterized protein</fullName>
    </submittedName>
</protein>
<evidence type="ECO:0000256" key="1">
    <source>
        <dbReference type="SAM" id="Phobius"/>
    </source>
</evidence>
<proteinExistence type="predicted"/>
<organism evidence="2 3">
    <name type="scientific">Lactococcus lactis</name>
    <dbReference type="NCBI Taxonomy" id="1358"/>
    <lineage>
        <taxon>Bacteria</taxon>
        <taxon>Bacillati</taxon>
        <taxon>Bacillota</taxon>
        <taxon>Bacilli</taxon>
        <taxon>Lactobacillales</taxon>
        <taxon>Streptococcaceae</taxon>
        <taxon>Lactococcus</taxon>
    </lineage>
</organism>
<keyword evidence="1" id="KW-0472">Membrane</keyword>
<keyword evidence="1" id="KW-1133">Transmembrane helix</keyword>
<evidence type="ECO:0000313" key="2">
    <source>
        <dbReference type="EMBL" id="RWR43839.1"/>
    </source>
</evidence>
<dbReference type="EMBL" id="SAXH01000039">
    <property type="protein sequence ID" value="RWR43839.1"/>
    <property type="molecule type" value="Genomic_DNA"/>
</dbReference>
<dbReference type="RefSeq" id="WP_128268167.1">
    <property type="nucleotide sequence ID" value="NZ_JACCJA010000001.1"/>
</dbReference>